<evidence type="ECO:0000313" key="2">
    <source>
        <dbReference type="EMBL" id="CAH2087621.1"/>
    </source>
</evidence>
<comment type="caution">
    <text evidence="2">The sequence shown here is derived from an EMBL/GenBank/DDBJ whole genome shotgun (WGS) entry which is preliminary data.</text>
</comment>
<evidence type="ECO:0000313" key="3">
    <source>
        <dbReference type="Proteomes" id="UP001153954"/>
    </source>
</evidence>
<feature type="region of interest" description="Disordered" evidence="1">
    <location>
        <begin position="66"/>
        <end position="101"/>
    </location>
</feature>
<dbReference type="EMBL" id="CAKOGL010000006">
    <property type="protein sequence ID" value="CAH2087621.1"/>
    <property type="molecule type" value="Genomic_DNA"/>
</dbReference>
<accession>A0AAU9TPE0</accession>
<protein>
    <submittedName>
        <fullName evidence="2">Uncharacterized protein</fullName>
    </submittedName>
</protein>
<proteinExistence type="predicted"/>
<sequence length="132" mass="14728">MPASASRLSTSVNVNNRHNHFGEVSHVVATEGARAGPAAASAGPRGCHRRVRRRLLNEQIRCAGRERQRRHARSALQAATEEGRPGRAVTPRRTPAPPYRHVSGARLAKGCRRREIATIVFFHGYDWLLFKF</sequence>
<gene>
    <name evidence="2" type="ORF">EEDITHA_LOCUS3866</name>
</gene>
<evidence type="ECO:0000256" key="1">
    <source>
        <dbReference type="SAM" id="MobiDB-lite"/>
    </source>
</evidence>
<name>A0AAU9TPE0_EUPED</name>
<reference evidence="2" key="1">
    <citation type="submission" date="2022-03" db="EMBL/GenBank/DDBJ databases">
        <authorList>
            <person name="Tunstrom K."/>
        </authorList>
    </citation>
    <scope>NUCLEOTIDE SEQUENCE</scope>
</reference>
<keyword evidence="3" id="KW-1185">Reference proteome</keyword>
<organism evidence="2 3">
    <name type="scientific">Euphydryas editha</name>
    <name type="common">Edith's checkerspot</name>
    <dbReference type="NCBI Taxonomy" id="104508"/>
    <lineage>
        <taxon>Eukaryota</taxon>
        <taxon>Metazoa</taxon>
        <taxon>Ecdysozoa</taxon>
        <taxon>Arthropoda</taxon>
        <taxon>Hexapoda</taxon>
        <taxon>Insecta</taxon>
        <taxon>Pterygota</taxon>
        <taxon>Neoptera</taxon>
        <taxon>Endopterygota</taxon>
        <taxon>Lepidoptera</taxon>
        <taxon>Glossata</taxon>
        <taxon>Ditrysia</taxon>
        <taxon>Papilionoidea</taxon>
        <taxon>Nymphalidae</taxon>
        <taxon>Nymphalinae</taxon>
        <taxon>Euphydryas</taxon>
    </lineage>
</organism>
<dbReference type="AlphaFoldDB" id="A0AAU9TPE0"/>
<dbReference type="Proteomes" id="UP001153954">
    <property type="component" value="Unassembled WGS sequence"/>
</dbReference>